<organism evidence="1 2">
    <name type="scientific">Cytobacillus purgationiresistens</name>
    <dbReference type="NCBI Taxonomy" id="863449"/>
    <lineage>
        <taxon>Bacteria</taxon>
        <taxon>Bacillati</taxon>
        <taxon>Bacillota</taxon>
        <taxon>Bacilli</taxon>
        <taxon>Bacillales</taxon>
        <taxon>Bacillaceae</taxon>
        <taxon>Cytobacillus</taxon>
    </lineage>
</organism>
<reference evidence="1 2" key="1">
    <citation type="submission" date="2023-07" db="EMBL/GenBank/DDBJ databases">
        <title>Genomic Encyclopedia of Type Strains, Phase IV (KMG-IV): sequencing the most valuable type-strain genomes for metagenomic binning, comparative biology and taxonomic classification.</title>
        <authorList>
            <person name="Goeker M."/>
        </authorList>
    </citation>
    <scope>NUCLEOTIDE SEQUENCE [LARGE SCALE GENOMIC DNA]</scope>
    <source>
        <strain evidence="1 2">DSM 23494</strain>
    </source>
</reference>
<protein>
    <recommendedName>
        <fullName evidence="3">Ketopantoate hydroxymethyltransferase</fullName>
    </recommendedName>
</protein>
<evidence type="ECO:0000313" key="2">
    <source>
        <dbReference type="Proteomes" id="UP001238088"/>
    </source>
</evidence>
<comment type="caution">
    <text evidence="1">The sequence shown here is derived from an EMBL/GenBank/DDBJ whole genome shotgun (WGS) entry which is preliminary data.</text>
</comment>
<dbReference type="Proteomes" id="UP001238088">
    <property type="component" value="Unassembled WGS sequence"/>
</dbReference>
<evidence type="ECO:0000313" key="1">
    <source>
        <dbReference type="EMBL" id="MDQ0269926.1"/>
    </source>
</evidence>
<proteinExistence type="predicted"/>
<dbReference type="RefSeq" id="WP_307473892.1">
    <property type="nucleotide sequence ID" value="NZ_JAUSUB010000006.1"/>
</dbReference>
<gene>
    <name evidence="1" type="ORF">J2S17_001798</name>
</gene>
<dbReference type="EMBL" id="JAUSUB010000006">
    <property type="protein sequence ID" value="MDQ0269926.1"/>
    <property type="molecule type" value="Genomic_DNA"/>
</dbReference>
<name>A0ABU0AF87_9BACI</name>
<evidence type="ECO:0008006" key="3">
    <source>
        <dbReference type="Google" id="ProtNLM"/>
    </source>
</evidence>
<keyword evidence="2" id="KW-1185">Reference proteome</keyword>
<accession>A0ABU0AF87</accession>
<sequence>MISASFKNDIAKYTDQRVSKVVLNGTFSISNFEVKSVSDNVMVLNYIVFASDISLITKIELVDSQNKIISSNDVNIPVTTDQLMIQTIEIKEG</sequence>